<feature type="transmembrane region" description="Helical" evidence="3">
    <location>
        <begin position="219"/>
        <end position="239"/>
    </location>
</feature>
<keyword evidence="3" id="KW-1133">Transmembrane helix</keyword>
<feature type="transmembrane region" description="Helical" evidence="3">
    <location>
        <begin position="571"/>
        <end position="594"/>
    </location>
</feature>
<feature type="transmembrane region" description="Helical" evidence="3">
    <location>
        <begin position="62"/>
        <end position="83"/>
    </location>
</feature>
<feature type="transmembrane region" description="Helical" evidence="3">
    <location>
        <begin position="158"/>
        <end position="180"/>
    </location>
</feature>
<evidence type="ECO:0000256" key="3">
    <source>
        <dbReference type="SAM" id="Phobius"/>
    </source>
</evidence>
<sequence>MAADLPGEEQRLREFILEGSPFAADARHYRANSVASPLHRQPLHDEDEEAESVATLKPDGGWGWVVVFASFAIQIIADGVANAHGIIFVELLSVFGESKGKTAWVGSVFSGIPLISGPIASALAEQYGCRPVTILGGILSSVGFGLSVFATSVDALCITMGLISGFGLSLVYVTSMFILVRWFDNKLSFTMGISSAGSGIGMFIFAPFVTYLLETYQLSGTLLILSGVFLNIVVFGALMREPEDMGFASSRSCNASDSESQSDSDSRSTWSADDVHNMRRCVSLIEVPTYFRQDSLDGGMPTYPQTGSTDNMLLPKPSMGQTSQQVPASALKNATSPSIHPLLPVEKKKRVRFDKPPPPLPRRIIDRRRSYLFGQHHVINWKRYGFHVPLKLAAMESLSCPDLTSEVDLSQDEEEGEGGKLRFFLKPLRRELRQIRRLLFNVKPLRSPKFVLFCLANLILYLVVDIPCDFASDNAITQGVDFQKASFLLSIIGIVTTIGQPIYGYLGDREWCNSLVLFAVSTLVCGVLTIFVPFLITYEALAAYSGLFGFFISGSNPLFAVILVDIVDEKYFSSAFGLLYFAQGIATLFGPPMAGFLFDLTAKYDLTFYTAGAGMILASLILLLFPLVKHIRRKYRKVQVNFKVTVELVPASSLNNSSPPVSNDSSLHTLEHGNATAPHKAVPNGHLKALAVGVNGTLGLRAVGGKDGLISQVGPHGPLHYHAVGGSHGAVVGHHLLPAGQTAPVHVGTHLLAPIREDEDITDVC</sequence>
<feature type="domain" description="Major facilitator superfamily (MFS) profile" evidence="4">
    <location>
        <begin position="65"/>
        <end position="630"/>
    </location>
</feature>
<dbReference type="InterPro" id="IPR036259">
    <property type="entry name" value="MFS_trans_sf"/>
</dbReference>
<dbReference type="SUPFAM" id="SSF103473">
    <property type="entry name" value="MFS general substrate transporter"/>
    <property type="match status" value="1"/>
</dbReference>
<dbReference type="EMBL" id="BDGG01000002">
    <property type="protein sequence ID" value="GAU94450.1"/>
    <property type="molecule type" value="Genomic_DNA"/>
</dbReference>
<feature type="transmembrane region" description="Helical" evidence="3">
    <location>
        <begin position="131"/>
        <end position="152"/>
    </location>
</feature>
<feature type="transmembrane region" description="Helical" evidence="3">
    <location>
        <begin position="487"/>
        <end position="506"/>
    </location>
</feature>
<dbReference type="InterPro" id="IPR050327">
    <property type="entry name" value="Proton-linked_MCT"/>
</dbReference>
<feature type="transmembrane region" description="Helical" evidence="3">
    <location>
        <begin position="192"/>
        <end position="213"/>
    </location>
</feature>
<comment type="subcellular location">
    <subcellularLocation>
        <location evidence="1">Membrane</location>
        <topology evidence="1">Multi-pass membrane protein</topology>
    </subcellularLocation>
</comment>
<dbReference type="InterPro" id="IPR011701">
    <property type="entry name" value="MFS"/>
</dbReference>
<evidence type="ECO:0000256" key="2">
    <source>
        <dbReference type="SAM" id="MobiDB-lite"/>
    </source>
</evidence>
<dbReference type="STRING" id="947166.A0A1D1V0S9"/>
<feature type="compositionally biased region" description="Low complexity" evidence="2">
    <location>
        <begin position="256"/>
        <end position="271"/>
    </location>
</feature>
<evidence type="ECO:0000259" key="4">
    <source>
        <dbReference type="PROSITE" id="PS50850"/>
    </source>
</evidence>
<keyword evidence="3" id="KW-0812">Transmembrane</keyword>
<dbReference type="GO" id="GO:0008028">
    <property type="term" value="F:monocarboxylic acid transmembrane transporter activity"/>
    <property type="evidence" value="ECO:0007669"/>
    <property type="project" value="TreeGrafter"/>
</dbReference>
<dbReference type="GO" id="GO:0016020">
    <property type="term" value="C:membrane"/>
    <property type="evidence" value="ECO:0007669"/>
    <property type="project" value="UniProtKB-SubCell"/>
</dbReference>
<dbReference type="InterPro" id="IPR020846">
    <property type="entry name" value="MFS_dom"/>
</dbReference>
<dbReference type="PANTHER" id="PTHR11360">
    <property type="entry name" value="MONOCARBOXYLATE TRANSPORTER"/>
    <property type="match status" value="1"/>
</dbReference>
<dbReference type="PROSITE" id="PS50850">
    <property type="entry name" value="MFS"/>
    <property type="match status" value="1"/>
</dbReference>
<evidence type="ECO:0000313" key="5">
    <source>
        <dbReference type="EMBL" id="GAU94450.1"/>
    </source>
</evidence>
<proteinExistence type="predicted"/>
<evidence type="ECO:0000256" key="1">
    <source>
        <dbReference type="ARBA" id="ARBA00004141"/>
    </source>
</evidence>
<feature type="transmembrane region" description="Helical" evidence="3">
    <location>
        <begin position="606"/>
        <end position="628"/>
    </location>
</feature>
<keyword evidence="3" id="KW-0472">Membrane</keyword>
<feature type="transmembrane region" description="Helical" evidence="3">
    <location>
        <begin position="103"/>
        <end position="124"/>
    </location>
</feature>
<dbReference type="AlphaFoldDB" id="A0A1D1V0S9"/>
<organism evidence="5 6">
    <name type="scientific">Ramazzottius varieornatus</name>
    <name type="common">Water bear</name>
    <name type="synonym">Tardigrade</name>
    <dbReference type="NCBI Taxonomy" id="947166"/>
    <lineage>
        <taxon>Eukaryota</taxon>
        <taxon>Metazoa</taxon>
        <taxon>Ecdysozoa</taxon>
        <taxon>Tardigrada</taxon>
        <taxon>Eutardigrada</taxon>
        <taxon>Parachela</taxon>
        <taxon>Hypsibioidea</taxon>
        <taxon>Ramazzottiidae</taxon>
        <taxon>Ramazzottius</taxon>
    </lineage>
</organism>
<dbReference type="PANTHER" id="PTHR11360:SF260">
    <property type="entry name" value="MFS DOMAIN-CONTAINING PROTEIN"/>
    <property type="match status" value="1"/>
</dbReference>
<dbReference type="Gene3D" id="1.20.1250.20">
    <property type="entry name" value="MFS general substrate transporter like domains"/>
    <property type="match status" value="2"/>
</dbReference>
<keyword evidence="6" id="KW-1185">Reference proteome</keyword>
<dbReference type="OrthoDB" id="410267at2759"/>
<gene>
    <name evidence="5" type="primary">RvY_06221-1</name>
    <name evidence="5" type="synonym">RvY_06221.1</name>
    <name evidence="5" type="ORF">RvY_06221</name>
</gene>
<accession>A0A1D1V0S9</accession>
<comment type="caution">
    <text evidence="5">The sequence shown here is derived from an EMBL/GenBank/DDBJ whole genome shotgun (WGS) entry which is preliminary data.</text>
</comment>
<reference evidence="5 6" key="1">
    <citation type="journal article" date="2016" name="Nat. Commun.">
        <title>Extremotolerant tardigrade genome and improved radiotolerance of human cultured cells by tardigrade-unique protein.</title>
        <authorList>
            <person name="Hashimoto T."/>
            <person name="Horikawa D.D."/>
            <person name="Saito Y."/>
            <person name="Kuwahara H."/>
            <person name="Kozuka-Hata H."/>
            <person name="Shin-I T."/>
            <person name="Minakuchi Y."/>
            <person name="Ohishi K."/>
            <person name="Motoyama A."/>
            <person name="Aizu T."/>
            <person name="Enomoto A."/>
            <person name="Kondo K."/>
            <person name="Tanaka S."/>
            <person name="Hara Y."/>
            <person name="Koshikawa S."/>
            <person name="Sagara H."/>
            <person name="Miura T."/>
            <person name="Yokobori S."/>
            <person name="Miyagawa K."/>
            <person name="Suzuki Y."/>
            <person name="Kubo T."/>
            <person name="Oyama M."/>
            <person name="Kohara Y."/>
            <person name="Fujiyama A."/>
            <person name="Arakawa K."/>
            <person name="Katayama T."/>
            <person name="Toyoda A."/>
            <person name="Kunieda T."/>
        </authorList>
    </citation>
    <scope>NUCLEOTIDE SEQUENCE [LARGE SCALE GENOMIC DNA]</scope>
    <source>
        <strain evidence="5 6">YOKOZUNA-1</strain>
    </source>
</reference>
<feature type="region of interest" description="Disordered" evidence="2">
    <location>
        <begin position="249"/>
        <end position="271"/>
    </location>
</feature>
<feature type="transmembrane region" description="Helical" evidence="3">
    <location>
        <begin position="450"/>
        <end position="467"/>
    </location>
</feature>
<feature type="transmembrane region" description="Helical" evidence="3">
    <location>
        <begin position="515"/>
        <end position="536"/>
    </location>
</feature>
<dbReference type="Proteomes" id="UP000186922">
    <property type="component" value="Unassembled WGS sequence"/>
</dbReference>
<feature type="transmembrane region" description="Helical" evidence="3">
    <location>
        <begin position="542"/>
        <end position="564"/>
    </location>
</feature>
<name>A0A1D1V0S9_RAMVA</name>
<evidence type="ECO:0000313" key="6">
    <source>
        <dbReference type="Proteomes" id="UP000186922"/>
    </source>
</evidence>
<protein>
    <recommendedName>
        <fullName evidence="4">Major facilitator superfamily (MFS) profile domain-containing protein</fullName>
    </recommendedName>
</protein>
<dbReference type="Pfam" id="PF07690">
    <property type="entry name" value="MFS_1"/>
    <property type="match status" value="2"/>
</dbReference>